<evidence type="ECO:0000256" key="12">
    <source>
        <dbReference type="SAM" id="Phobius"/>
    </source>
</evidence>
<keyword evidence="9 12" id="KW-0472">Membrane</keyword>
<proteinExistence type="inferred from homology"/>
<feature type="domain" description="Bicarbonate transporter-like transmembrane" evidence="13">
    <location>
        <begin position="461"/>
        <end position="514"/>
    </location>
</feature>
<evidence type="ECO:0000256" key="11">
    <source>
        <dbReference type="SAM" id="MobiDB-lite"/>
    </source>
</evidence>
<dbReference type="InterPro" id="IPR003020">
    <property type="entry name" value="HCO3_transpt_euk"/>
</dbReference>
<evidence type="ECO:0000256" key="9">
    <source>
        <dbReference type="ARBA" id="ARBA00023136"/>
    </source>
</evidence>
<comment type="similarity">
    <text evidence="2">Belongs to the selenium-binding protein family.</text>
</comment>
<dbReference type="InterPro" id="IPR008826">
    <property type="entry name" value="Se-bd"/>
</dbReference>
<evidence type="ECO:0000256" key="5">
    <source>
        <dbReference type="ARBA" id="ARBA00022475"/>
    </source>
</evidence>
<evidence type="ECO:0000256" key="1">
    <source>
        <dbReference type="ARBA" id="ARBA00004651"/>
    </source>
</evidence>
<dbReference type="PRINTS" id="PR01231">
    <property type="entry name" value="HCO3TRNSPORT"/>
</dbReference>
<dbReference type="Proteomes" id="UP000050741">
    <property type="component" value="Unassembled WGS sequence"/>
</dbReference>
<comment type="subcellular location">
    <subcellularLocation>
        <location evidence="1">Cell membrane</location>
        <topology evidence="1">Multi-pass membrane protein</topology>
    </subcellularLocation>
</comment>
<feature type="transmembrane region" description="Helical" evidence="12">
    <location>
        <begin position="797"/>
        <end position="816"/>
    </location>
</feature>
<feature type="transmembrane region" description="Helical" evidence="12">
    <location>
        <begin position="715"/>
        <end position="735"/>
    </location>
</feature>
<dbReference type="Gene3D" id="3.40.930.10">
    <property type="entry name" value="Mannitol-specific EII, Chain A"/>
    <property type="match status" value="1"/>
</dbReference>
<dbReference type="GO" id="GO:0005452">
    <property type="term" value="F:solute:inorganic anion antiporter activity"/>
    <property type="evidence" value="ECO:0007669"/>
    <property type="project" value="InterPro"/>
</dbReference>
<dbReference type="InterPro" id="IPR013769">
    <property type="entry name" value="Band3_cytoplasmic_dom"/>
</dbReference>
<dbReference type="Pfam" id="PF05694">
    <property type="entry name" value="SBP56"/>
    <property type="match status" value="1"/>
</dbReference>
<feature type="compositionally biased region" description="Basic and acidic residues" evidence="11">
    <location>
        <begin position="282"/>
        <end position="291"/>
    </location>
</feature>
<feature type="region of interest" description="Disordered" evidence="11">
    <location>
        <begin position="27"/>
        <end position="53"/>
    </location>
</feature>
<dbReference type="GO" id="GO:0008430">
    <property type="term" value="F:selenium binding"/>
    <property type="evidence" value="ECO:0007669"/>
    <property type="project" value="InterPro"/>
</dbReference>
<protein>
    <submittedName>
        <fullName evidence="16">Band_3_cyto domain-containing protein</fullName>
    </submittedName>
</protein>
<feature type="transmembrane region" description="Helical" evidence="12">
    <location>
        <begin position="862"/>
        <end position="880"/>
    </location>
</feature>
<keyword evidence="7 12" id="KW-1133">Transmembrane helix</keyword>
<keyword evidence="5" id="KW-1003">Cell membrane</keyword>
<feature type="region of interest" description="Disordered" evidence="11">
    <location>
        <begin position="271"/>
        <end position="291"/>
    </location>
</feature>
<evidence type="ECO:0000259" key="13">
    <source>
        <dbReference type="Pfam" id="PF00955"/>
    </source>
</evidence>
<feature type="domain" description="Bicarbonate transporter-like transmembrane" evidence="13">
    <location>
        <begin position="608"/>
        <end position="767"/>
    </location>
</feature>
<organism evidence="15 16">
    <name type="scientific">Globodera pallida</name>
    <name type="common">Potato cyst nematode worm</name>
    <name type="synonym">Heterodera pallida</name>
    <dbReference type="NCBI Taxonomy" id="36090"/>
    <lineage>
        <taxon>Eukaryota</taxon>
        <taxon>Metazoa</taxon>
        <taxon>Ecdysozoa</taxon>
        <taxon>Nematoda</taxon>
        <taxon>Chromadorea</taxon>
        <taxon>Rhabditida</taxon>
        <taxon>Tylenchina</taxon>
        <taxon>Tylenchomorpha</taxon>
        <taxon>Tylenchoidea</taxon>
        <taxon>Heteroderidae</taxon>
        <taxon>Heteroderinae</taxon>
        <taxon>Globodera</taxon>
    </lineage>
</organism>
<dbReference type="InterPro" id="IPR016152">
    <property type="entry name" value="PTrfase/Anion_transptr"/>
</dbReference>
<evidence type="ECO:0000256" key="8">
    <source>
        <dbReference type="ARBA" id="ARBA00023065"/>
    </source>
</evidence>
<evidence type="ECO:0000256" key="2">
    <source>
        <dbReference type="ARBA" id="ARBA00005606"/>
    </source>
</evidence>
<evidence type="ECO:0000313" key="15">
    <source>
        <dbReference type="Proteomes" id="UP000050741"/>
    </source>
</evidence>
<reference evidence="16" key="2">
    <citation type="submission" date="2016-06" db="UniProtKB">
        <authorList>
            <consortium name="WormBaseParasite"/>
        </authorList>
    </citation>
    <scope>IDENTIFICATION</scope>
</reference>
<feature type="transmembrane region" description="Helical" evidence="12">
    <location>
        <begin position="892"/>
        <end position="914"/>
    </location>
</feature>
<evidence type="ECO:0000256" key="3">
    <source>
        <dbReference type="ARBA" id="ARBA00010993"/>
    </source>
</evidence>
<feature type="transmembrane region" description="Helical" evidence="12">
    <location>
        <begin position="551"/>
        <end position="573"/>
    </location>
</feature>
<keyword evidence="15" id="KW-1185">Reference proteome</keyword>
<evidence type="ECO:0000256" key="6">
    <source>
        <dbReference type="ARBA" id="ARBA00022692"/>
    </source>
</evidence>
<feature type="transmembrane region" description="Helical" evidence="12">
    <location>
        <begin position="492"/>
        <end position="513"/>
    </location>
</feature>
<feature type="domain" description="Band 3 cytoplasmic" evidence="14">
    <location>
        <begin position="147"/>
        <end position="404"/>
    </location>
</feature>
<evidence type="ECO:0000259" key="14">
    <source>
        <dbReference type="Pfam" id="PF07565"/>
    </source>
</evidence>
<dbReference type="GO" id="GO:0008510">
    <property type="term" value="F:sodium:bicarbonate symporter activity"/>
    <property type="evidence" value="ECO:0007669"/>
    <property type="project" value="TreeGrafter"/>
</dbReference>
<evidence type="ECO:0000256" key="4">
    <source>
        <dbReference type="ARBA" id="ARBA00022448"/>
    </source>
</evidence>
<dbReference type="Gene3D" id="1.10.287.570">
    <property type="entry name" value="Helical hairpin bin"/>
    <property type="match status" value="1"/>
</dbReference>
<evidence type="ECO:0000313" key="16">
    <source>
        <dbReference type="WBParaSite" id="GPLIN_000839900"/>
    </source>
</evidence>
<accession>A0A183C6A4</accession>
<keyword evidence="6 12" id="KW-0812">Transmembrane</keyword>
<feature type="domain" description="Bicarbonate transporter-like transmembrane" evidence="13">
    <location>
        <begin position="831"/>
        <end position="993"/>
    </location>
</feature>
<dbReference type="Pfam" id="PF07565">
    <property type="entry name" value="Band_3_cyto"/>
    <property type="match status" value="1"/>
</dbReference>
<keyword evidence="8" id="KW-0406">Ion transport</keyword>
<evidence type="ECO:0000256" key="10">
    <source>
        <dbReference type="ARBA" id="ARBA00023266"/>
    </source>
</evidence>
<feature type="transmembrane region" description="Helical" evidence="12">
    <location>
        <begin position="934"/>
        <end position="954"/>
    </location>
</feature>
<keyword evidence="4" id="KW-0813">Transport</keyword>
<comment type="similarity">
    <text evidence="3">Belongs to the anion exchanger (TC 2.A.31) family.</text>
</comment>
<dbReference type="GO" id="GO:0005886">
    <property type="term" value="C:plasma membrane"/>
    <property type="evidence" value="ECO:0007669"/>
    <property type="project" value="UniProtKB-SubCell"/>
</dbReference>
<dbReference type="PANTHER" id="PTHR11453:SF36">
    <property type="entry name" value="ANION EXCHANGE PROTEIN"/>
    <property type="match status" value="1"/>
</dbReference>
<dbReference type="SUPFAM" id="SSF55804">
    <property type="entry name" value="Phoshotransferase/anion transport protein"/>
    <property type="match status" value="1"/>
</dbReference>
<keyword evidence="10" id="KW-0711">Selenium</keyword>
<dbReference type="Pfam" id="PF00955">
    <property type="entry name" value="HCO3_cotransp"/>
    <property type="match status" value="4"/>
</dbReference>
<dbReference type="WBParaSite" id="GPLIN_000839900">
    <property type="protein sequence ID" value="GPLIN_000839900"/>
    <property type="gene ID" value="GPLIN_000839900"/>
</dbReference>
<dbReference type="SUPFAM" id="SSF75011">
    <property type="entry name" value="3-carboxy-cis,cis-mucoante lactonizing enzyme"/>
    <property type="match status" value="1"/>
</dbReference>
<dbReference type="GO" id="GO:0008509">
    <property type="term" value="F:monoatomic anion transmembrane transporter activity"/>
    <property type="evidence" value="ECO:0007669"/>
    <property type="project" value="InterPro"/>
</dbReference>
<sequence length="1458" mass="162726">MPSERLKSANDSLVESGAKVRRKTSSLLGGFVGKERQNNAGGEASVGGSGSGPEECNMLTDALMLPQNVNLGNQCESPIDNVRRLLESNGCCESNSDHSLMESSSHGHRNALFCEMLYLNTELAERVVESGENSDLANPMPLPNLQQTLFWQQTNRWIKFEQCVEGAGTRLSKPYITFLNLYPLLQLKHCFRRGVVLLECGASSFIRLCDLLVDEWTRNGQLGDDMANLVKDIIYAPKLHLIQGKLRKVNESNGYFRNASCATIHSGAQLSASSSSGSSTENNRHENTDERLLKKLPPNIESAAILVANVSALERPLSAFVRLKYPTLLYPELPDHPIPVRFVFVLLNSMDNYSNETLNIGRAMGALLSDEIFQSVAFHCLERHTLSDAVDEFFSQIVVIPPGNCTVEARWTPADRDAGGATVRHVGMLEYSSTTKEGAVSRQQQFVHLDADAQPHRTGMFFGGLVNDIRRKLPWFPSDFSDFFCGRLSQSLAATILLFFANLSNIITFGAIMERGQPLNVLSATGPTLIFEKILFDFCTTNHWEFLPFRFYVGVWMAFFLIILVATDASALLRSTDHATAPGSAPLGVLLHHPNGGWNSTVYKNLSVGVSRCHELGGEPQGLQCYFKPDVYMFSIILTFGTFLTAYSLNRFRLSRYFSFRFRNLISDFGVLIAIISFTLLTYLIGLEVPSLRVPASIRPTMDREWLVDFTNIEGYHVILIASLPALFYTILVMMDQQITAVIINRKDNKLKKGGGYHLDLLIVRLSVMHVESLKVHVDCTVPGERQKLLGVKEQRLSAILSHILIGCSIFLTPLVKKGGGYHLDLLIVRLSVMHVESLKVHVDCTVPGERQKLLGVKEQRLSAILSHILIGCSIFLTPLVKVVPLPVLTGIFLYMGVISLIGQQFVQRIALLFMPVKYQPDYVWLRNVPTKRIHTFTSIQLLSIGVLFAIKYASSTLSMMFPLMLVFTVLIRMLILSRIFTPKELKALDDEIQLFRDVIRVRSDQFPTSPNTHRGASEKEPLRAACGPGFKSPGDAFQNGPREKVIFVTCPSVNPSEAADIIASVDVDPDSETFCKVIGRLQMPHLGDEVHHTGWNVCSSCHDDAKRKRTHLFLPCLNSSRIYTVDVSDPRALKFGKTVETDKLAAFGVSFPHTAHCLADGSVMVSTIGDVQSEGRGDFVLLDGTTFCPLGKWPADGNGTRFGYDFWYQPRQNLMLSTEWGAPSKIRKGFDPSDVAKGAYGHCVHVWDWQQRRLTQSIELSSPEGQMPLEVRFLHNPNKATAFVGTALGSAIFHFWRDPNDTLPQMRHRMAVSIPPKKVRNWTMDLMPALVTDILLSMDDRFLFLSCWLHGDIRQYDISNPFEVKLVGQCFVGGSVHTESGVEVLEDKELNCQGTQGIELKAQPAPLIVRGRRVEGGPQMLQLSLDGRRLYVTNSLYSVWDAQFYPEMIRLGKKCPF</sequence>
<dbReference type="GO" id="GO:0051453">
    <property type="term" value="P:regulation of intracellular pH"/>
    <property type="evidence" value="ECO:0007669"/>
    <property type="project" value="TreeGrafter"/>
</dbReference>
<feature type="transmembrane region" description="Helical" evidence="12">
    <location>
        <begin position="669"/>
        <end position="687"/>
    </location>
</feature>
<dbReference type="InterPro" id="IPR011531">
    <property type="entry name" value="HCO3_transpt-like_TM_dom"/>
</dbReference>
<reference evidence="15" key="1">
    <citation type="submission" date="2014-05" db="EMBL/GenBank/DDBJ databases">
        <title>The genome and life-stage specific transcriptomes of Globodera pallida elucidate key aspects of plant parasitism by a cyst nematode.</title>
        <authorList>
            <person name="Cotton J.A."/>
            <person name="Lilley C.J."/>
            <person name="Jones L.M."/>
            <person name="Kikuchi T."/>
            <person name="Reid A.J."/>
            <person name="Thorpe P."/>
            <person name="Tsai I.J."/>
            <person name="Beasley H."/>
            <person name="Blok V."/>
            <person name="Cock P.J.A."/>
            <person name="Van den Akker S.E."/>
            <person name="Holroyd N."/>
            <person name="Hunt M."/>
            <person name="Mantelin S."/>
            <person name="Naghra H."/>
            <person name="Pain A."/>
            <person name="Palomares-Rius J.E."/>
            <person name="Zarowiecki M."/>
            <person name="Berriman M."/>
            <person name="Jones J.T."/>
            <person name="Urwin P.E."/>
        </authorList>
    </citation>
    <scope>NUCLEOTIDE SEQUENCE [LARGE SCALE GENOMIC DNA]</scope>
    <source>
        <strain evidence="15">Lindley</strain>
    </source>
</reference>
<feature type="domain" description="Bicarbonate transporter-like transmembrane" evidence="13">
    <location>
        <begin position="516"/>
        <end position="577"/>
    </location>
</feature>
<evidence type="ECO:0000256" key="7">
    <source>
        <dbReference type="ARBA" id="ARBA00022989"/>
    </source>
</evidence>
<feature type="transmembrane region" description="Helical" evidence="12">
    <location>
        <begin position="960"/>
        <end position="977"/>
    </location>
</feature>
<dbReference type="PANTHER" id="PTHR11453">
    <property type="entry name" value="ANION EXCHANGE PROTEIN"/>
    <property type="match status" value="1"/>
</dbReference>
<feature type="transmembrane region" description="Helical" evidence="12">
    <location>
        <begin position="631"/>
        <end position="649"/>
    </location>
</feature>
<name>A0A183C6A4_GLOPA</name>